<accession>A0A6C0JQK1</accession>
<proteinExistence type="predicted"/>
<sequence length="78" mass="8892">MNTYIYNIKMVAYLKTLEKNPNVINQKVRMDTIKAVINQFATFLTIECPECSILLVDPIGTKKYKKCGNCGYADKINP</sequence>
<reference evidence="1" key="1">
    <citation type="journal article" date="2020" name="Nature">
        <title>Giant virus diversity and host interactions through global metagenomics.</title>
        <authorList>
            <person name="Schulz F."/>
            <person name="Roux S."/>
            <person name="Paez-Espino D."/>
            <person name="Jungbluth S."/>
            <person name="Walsh D.A."/>
            <person name="Denef V.J."/>
            <person name="McMahon K.D."/>
            <person name="Konstantinidis K.T."/>
            <person name="Eloe-Fadrosh E.A."/>
            <person name="Kyrpides N.C."/>
            <person name="Woyke T."/>
        </authorList>
    </citation>
    <scope>NUCLEOTIDE SEQUENCE</scope>
    <source>
        <strain evidence="1">GVMAG-S-1038524-41</strain>
    </source>
</reference>
<dbReference type="AlphaFoldDB" id="A0A6C0JQK1"/>
<protein>
    <submittedName>
        <fullName evidence="1">Uncharacterized protein</fullName>
    </submittedName>
</protein>
<evidence type="ECO:0000313" key="1">
    <source>
        <dbReference type="EMBL" id="QHU06960.1"/>
    </source>
</evidence>
<name>A0A6C0JQK1_9ZZZZ</name>
<dbReference type="EMBL" id="MN740669">
    <property type="protein sequence ID" value="QHU06960.1"/>
    <property type="molecule type" value="Genomic_DNA"/>
</dbReference>
<organism evidence="1">
    <name type="scientific">viral metagenome</name>
    <dbReference type="NCBI Taxonomy" id="1070528"/>
    <lineage>
        <taxon>unclassified sequences</taxon>
        <taxon>metagenomes</taxon>
        <taxon>organismal metagenomes</taxon>
    </lineage>
</organism>